<dbReference type="InterPro" id="IPR005467">
    <property type="entry name" value="His_kinase_dom"/>
</dbReference>
<keyword evidence="4" id="KW-0418">Kinase</keyword>
<evidence type="ECO:0000256" key="7">
    <source>
        <dbReference type="SAM" id="Phobius"/>
    </source>
</evidence>
<dbReference type="Gene3D" id="1.10.287.130">
    <property type="match status" value="1"/>
</dbReference>
<dbReference type="SMART" id="SM00387">
    <property type="entry name" value="HATPase_c"/>
    <property type="match status" value="1"/>
</dbReference>
<proteinExistence type="predicted"/>
<dbReference type="InterPro" id="IPR036097">
    <property type="entry name" value="HisK_dim/P_sf"/>
</dbReference>
<dbReference type="PANTHER" id="PTHR43065">
    <property type="entry name" value="SENSOR HISTIDINE KINASE"/>
    <property type="match status" value="1"/>
</dbReference>
<comment type="caution">
    <text evidence="9">The sequence shown here is derived from an EMBL/GenBank/DDBJ whole genome shotgun (WGS) entry which is preliminary data.</text>
</comment>
<dbReference type="GO" id="GO:0000155">
    <property type="term" value="F:phosphorelay sensor kinase activity"/>
    <property type="evidence" value="ECO:0007669"/>
    <property type="project" value="InterPro"/>
</dbReference>
<accession>A0A2S2KTX7</accession>
<keyword evidence="7" id="KW-1133">Transmembrane helix</keyword>
<dbReference type="GO" id="GO:0005524">
    <property type="term" value="F:ATP binding"/>
    <property type="evidence" value="ECO:0007669"/>
    <property type="project" value="UniProtKB-KW"/>
</dbReference>
<dbReference type="InterPro" id="IPR036890">
    <property type="entry name" value="HATPase_C_sf"/>
</dbReference>
<dbReference type="CDD" id="cd00075">
    <property type="entry name" value="HATPase"/>
    <property type="match status" value="1"/>
</dbReference>
<keyword evidence="6" id="KW-0902">Two-component regulatory system</keyword>
<evidence type="ECO:0000313" key="10">
    <source>
        <dbReference type="Proteomes" id="UP000245829"/>
    </source>
</evidence>
<evidence type="ECO:0000313" key="9">
    <source>
        <dbReference type="EMBL" id="GBH35104.1"/>
    </source>
</evidence>
<dbReference type="InterPro" id="IPR003594">
    <property type="entry name" value="HATPase_dom"/>
</dbReference>
<evidence type="ECO:0000259" key="8">
    <source>
        <dbReference type="PROSITE" id="PS50109"/>
    </source>
</evidence>
<feature type="domain" description="Histidine kinase" evidence="8">
    <location>
        <begin position="137"/>
        <end position="340"/>
    </location>
</feature>
<protein>
    <recommendedName>
        <fullName evidence="8">Histidine kinase domain-containing protein</fullName>
    </recommendedName>
</protein>
<dbReference type="CDD" id="cd00082">
    <property type="entry name" value="HisKA"/>
    <property type="match status" value="1"/>
</dbReference>
<name>A0A2S2KTX7_9ARCH</name>
<keyword evidence="7" id="KW-0472">Membrane</keyword>
<dbReference type="PRINTS" id="PR00344">
    <property type="entry name" value="BCTRLSENSOR"/>
</dbReference>
<evidence type="ECO:0000256" key="5">
    <source>
        <dbReference type="ARBA" id="ARBA00022840"/>
    </source>
</evidence>
<organism evidence="9 10">
    <name type="scientific">Nitrosopumilus zosterae</name>
    <dbReference type="NCBI Taxonomy" id="718286"/>
    <lineage>
        <taxon>Archaea</taxon>
        <taxon>Nitrososphaerota</taxon>
        <taxon>Nitrososphaeria</taxon>
        <taxon>Nitrosopumilales</taxon>
        <taxon>Nitrosopumilaceae</taxon>
        <taxon>Nitrosopumilus</taxon>
    </lineage>
</organism>
<evidence type="ECO:0000256" key="1">
    <source>
        <dbReference type="ARBA" id="ARBA00022553"/>
    </source>
</evidence>
<dbReference type="Gene3D" id="3.30.565.10">
    <property type="entry name" value="Histidine kinase-like ATPase, C-terminal domain"/>
    <property type="match status" value="1"/>
</dbReference>
<sequence length="354" mass="39832">MLIFALHVRLRIAKLPENEKQAMFFSENIQFETIKQFVIPLTLAIVCLVTIISLINVVFIQENKEISTQNLMLGIVAMLGVFVIIVLTINKNLSQLVKMRTDELVKQKNNLENIVEEKTHKLLKSERLSAIGELSGRLAHDLRNPLSVMKMSVDLINQSPHDTKISDSKVIERLDLIKKSIDRISHQVDEVLGFVRNSPIKLSSISLSELVENSTTKINVPKDIEIKFNKNNLKIKCDPIKLEAVVINLIVNAIQEMPKGGSVEIKTYEEKDNVILEFIDSGKGIPDKYLDKVFEPLFTTKQKGTGLGLASCKNIVEQHLGKISVKNDPTTFTVIIPKGLVEETSKIKNKLQFS</sequence>
<dbReference type="InterPro" id="IPR004358">
    <property type="entry name" value="Sig_transdc_His_kin-like_C"/>
</dbReference>
<keyword evidence="2" id="KW-0808">Transferase</keyword>
<keyword evidence="7" id="KW-0812">Transmembrane</keyword>
<dbReference type="PANTHER" id="PTHR43065:SF10">
    <property type="entry name" value="PEROXIDE STRESS-ACTIVATED HISTIDINE KINASE MAK3"/>
    <property type="match status" value="1"/>
</dbReference>
<dbReference type="Pfam" id="PF00512">
    <property type="entry name" value="HisKA"/>
    <property type="match status" value="1"/>
</dbReference>
<keyword evidence="1" id="KW-0597">Phosphoprotein</keyword>
<evidence type="ECO:0000256" key="4">
    <source>
        <dbReference type="ARBA" id="ARBA00022777"/>
    </source>
</evidence>
<dbReference type="PROSITE" id="PS50109">
    <property type="entry name" value="HIS_KIN"/>
    <property type="match status" value="1"/>
</dbReference>
<dbReference type="SUPFAM" id="SSF47384">
    <property type="entry name" value="Homodimeric domain of signal transducing histidine kinase"/>
    <property type="match status" value="1"/>
</dbReference>
<keyword evidence="10" id="KW-1185">Reference proteome</keyword>
<dbReference type="SMART" id="SM00388">
    <property type="entry name" value="HisKA"/>
    <property type="match status" value="1"/>
</dbReference>
<evidence type="ECO:0000256" key="3">
    <source>
        <dbReference type="ARBA" id="ARBA00022741"/>
    </source>
</evidence>
<dbReference type="EMBL" id="BGKI01000012">
    <property type="protein sequence ID" value="GBH35104.1"/>
    <property type="molecule type" value="Genomic_DNA"/>
</dbReference>
<dbReference type="InterPro" id="IPR003661">
    <property type="entry name" value="HisK_dim/P_dom"/>
</dbReference>
<dbReference type="AlphaFoldDB" id="A0A2S2KTX7"/>
<feature type="transmembrane region" description="Helical" evidence="7">
    <location>
        <begin position="71"/>
        <end position="90"/>
    </location>
</feature>
<feature type="transmembrane region" description="Helical" evidence="7">
    <location>
        <begin position="37"/>
        <end position="59"/>
    </location>
</feature>
<keyword evidence="3" id="KW-0547">Nucleotide-binding</keyword>
<gene>
    <name evidence="9" type="ORF">NZNM25_18950</name>
</gene>
<evidence type="ECO:0000256" key="6">
    <source>
        <dbReference type="ARBA" id="ARBA00023012"/>
    </source>
</evidence>
<reference evidence="9 10" key="1">
    <citation type="submission" date="2018-05" db="EMBL/GenBank/DDBJ databases">
        <title>genome sequencing of Nitrosopumilus sp. NM25.</title>
        <authorList>
            <person name="Mori K."/>
            <person name="Nakagawa T."/>
        </authorList>
    </citation>
    <scope>NUCLEOTIDE SEQUENCE [LARGE SCALE GENOMIC DNA]</scope>
    <source>
        <strain evidence="9 10">NM25</strain>
    </source>
</reference>
<dbReference type="SUPFAM" id="SSF55874">
    <property type="entry name" value="ATPase domain of HSP90 chaperone/DNA topoisomerase II/histidine kinase"/>
    <property type="match status" value="1"/>
</dbReference>
<dbReference type="Proteomes" id="UP000245829">
    <property type="component" value="Unassembled WGS sequence"/>
</dbReference>
<evidence type="ECO:0000256" key="2">
    <source>
        <dbReference type="ARBA" id="ARBA00022679"/>
    </source>
</evidence>
<dbReference type="Pfam" id="PF02518">
    <property type="entry name" value="HATPase_c"/>
    <property type="match status" value="1"/>
</dbReference>
<keyword evidence="5" id="KW-0067">ATP-binding</keyword>